<proteinExistence type="predicted"/>
<sequence length="832" mass="90729">MNERFETGCLYPTTGFEENSVLGMNSFRPDSHVAQQSRRDKLRVQQAQTPTHPNHLLHSTAEMLNFSSAAHVLLAHKDVVSHQELSSGRLVASDVDAPFAGDPSPHPVSCSFNTPAKVCDPHNSSYWKDLTSQQHHGCDWVMNCVSGSGSNACNQNPLSVGGVVSSPLIKVGNISSSSPYLRSGYIGFQNAPSSLNAPSSEVSSHDAGRQYGDMSIGSTSFYHNNAFQEVDTTSSPSMGGSQVIGMDSLVQQDVRGAEHGAWVDGGNELVLLPSFGTPTTSLQLNNAAAPTTVGAAWIQRPVEGDHQWNGGDFLSDRSQGGLAAVANDNSIQGLSLSLSSHTASELQAAQYQEKFGSQELPSRPGILNSTQSLKANNLGYYYPVSKPLMGNKGYGESVQGTVSSSMDARRVVGPLGPFTGYATILKSSKFLKPAQQLLDEFCNANGQKLAKSSETSERSSIDLSASNEAVNVESEVGGRSGTSGVSASSFFSSTDACGEGPNNVRESCQPYHPEFQRRKAKLLFMQEEVCRRYKQYHQQMQMVISSFESVAGLSAATPYTSLALKAVSKNFRCLKHAISDQLLHISKALGEELMSAGTSKGEIMPRLKFIDQGFRKQKTSESLSFLDQHQQHIWRPQRGLPERAVSILRAWLFEHFLHPYPTDTDKHMLATQTGLSRNQVSNWFINARVRLWKPMVEEIHMLETKGTAGVDLNSVKNDRRAFPDNGDVDIQTNNAVSDKQSECSTAYPVINTEGRQNPEHWHLDKRTRVDEYQIPSTVDGGLIGFVPYCGGMENVGLGAVSLTLGLRHSAEQQHHQQPLRMHFGGPMVHDLI</sequence>
<reference evidence="1 2" key="1">
    <citation type="journal article" date="2022" name="Hortic Res">
        <title>A haplotype resolved chromosomal level avocado genome allows analysis of novel avocado genes.</title>
        <authorList>
            <person name="Nath O."/>
            <person name="Fletcher S.J."/>
            <person name="Hayward A."/>
            <person name="Shaw L.M."/>
            <person name="Masouleh A.K."/>
            <person name="Furtado A."/>
            <person name="Henry R.J."/>
            <person name="Mitter N."/>
        </authorList>
    </citation>
    <scope>NUCLEOTIDE SEQUENCE [LARGE SCALE GENOMIC DNA]</scope>
    <source>
        <strain evidence="2">cv. Hass</strain>
    </source>
</reference>
<protein>
    <submittedName>
        <fullName evidence="1">Uncharacterized protein</fullName>
    </submittedName>
</protein>
<organism evidence="1 2">
    <name type="scientific">Persea americana</name>
    <name type="common">Avocado</name>
    <dbReference type="NCBI Taxonomy" id="3435"/>
    <lineage>
        <taxon>Eukaryota</taxon>
        <taxon>Viridiplantae</taxon>
        <taxon>Streptophyta</taxon>
        <taxon>Embryophyta</taxon>
        <taxon>Tracheophyta</taxon>
        <taxon>Spermatophyta</taxon>
        <taxon>Magnoliopsida</taxon>
        <taxon>Magnoliidae</taxon>
        <taxon>Laurales</taxon>
        <taxon>Lauraceae</taxon>
        <taxon>Persea</taxon>
    </lineage>
</organism>
<evidence type="ECO:0000313" key="1">
    <source>
        <dbReference type="EMBL" id="KAJ8642975.1"/>
    </source>
</evidence>
<evidence type="ECO:0000313" key="2">
    <source>
        <dbReference type="Proteomes" id="UP001234297"/>
    </source>
</evidence>
<dbReference type="Proteomes" id="UP001234297">
    <property type="component" value="Chromosome 2"/>
</dbReference>
<name>A0ACC2MBE3_PERAE</name>
<comment type="caution">
    <text evidence="1">The sequence shown here is derived from an EMBL/GenBank/DDBJ whole genome shotgun (WGS) entry which is preliminary data.</text>
</comment>
<dbReference type="EMBL" id="CM056810">
    <property type="protein sequence ID" value="KAJ8642975.1"/>
    <property type="molecule type" value="Genomic_DNA"/>
</dbReference>
<gene>
    <name evidence="1" type="ORF">MRB53_004723</name>
</gene>
<accession>A0ACC2MBE3</accession>
<keyword evidence="2" id="KW-1185">Reference proteome</keyword>